<dbReference type="AlphaFoldDB" id="A0A0F9QEJ3"/>
<sequence length="81" mass="9047">MRVTTTGGQDYTIADMCACGGMDTAGYCLRCDSKQRTRWSMVTVLQYDCEPLPQCVIDEDLALARYGIEDWARVLDGEDKA</sequence>
<reference evidence="1" key="1">
    <citation type="journal article" date="2015" name="Nature">
        <title>Complex archaea that bridge the gap between prokaryotes and eukaryotes.</title>
        <authorList>
            <person name="Spang A."/>
            <person name="Saw J.H."/>
            <person name="Jorgensen S.L."/>
            <person name="Zaremba-Niedzwiedzka K."/>
            <person name="Martijn J."/>
            <person name="Lind A.E."/>
            <person name="van Eijk R."/>
            <person name="Schleper C."/>
            <person name="Guy L."/>
            <person name="Ettema T.J."/>
        </authorList>
    </citation>
    <scope>NUCLEOTIDE SEQUENCE</scope>
</reference>
<accession>A0A0F9QEJ3</accession>
<proteinExistence type="predicted"/>
<gene>
    <name evidence="1" type="ORF">LCGC14_0728290</name>
</gene>
<comment type="caution">
    <text evidence="1">The sequence shown here is derived from an EMBL/GenBank/DDBJ whole genome shotgun (WGS) entry which is preliminary data.</text>
</comment>
<name>A0A0F9QEJ3_9ZZZZ</name>
<dbReference type="EMBL" id="LAZR01001677">
    <property type="protein sequence ID" value="KKN40944.1"/>
    <property type="molecule type" value="Genomic_DNA"/>
</dbReference>
<evidence type="ECO:0000313" key="1">
    <source>
        <dbReference type="EMBL" id="KKN40944.1"/>
    </source>
</evidence>
<organism evidence="1">
    <name type="scientific">marine sediment metagenome</name>
    <dbReference type="NCBI Taxonomy" id="412755"/>
    <lineage>
        <taxon>unclassified sequences</taxon>
        <taxon>metagenomes</taxon>
        <taxon>ecological metagenomes</taxon>
    </lineage>
</organism>
<protein>
    <submittedName>
        <fullName evidence="1">Uncharacterized protein</fullName>
    </submittedName>
</protein>